<feature type="modified residue" description="4-aspartylphosphate" evidence="4">
    <location>
        <position position="55"/>
    </location>
</feature>
<dbReference type="SMART" id="SM00388">
    <property type="entry name" value="HisKA"/>
    <property type="match status" value="1"/>
</dbReference>
<dbReference type="Proteomes" id="UP000002964">
    <property type="component" value="Unassembled WGS sequence"/>
</dbReference>
<evidence type="ECO:0000256" key="4">
    <source>
        <dbReference type="PROSITE-ProRule" id="PRU00169"/>
    </source>
</evidence>
<proteinExistence type="predicted"/>
<dbReference type="InterPro" id="IPR036890">
    <property type="entry name" value="HATPase_C_sf"/>
</dbReference>
<name>H8Z5K7_9GAMM</name>
<dbReference type="InterPro" id="IPR001789">
    <property type="entry name" value="Sig_transdc_resp-reg_receiver"/>
</dbReference>
<dbReference type="Pfam" id="PF00072">
    <property type="entry name" value="Response_reg"/>
    <property type="match status" value="1"/>
</dbReference>
<dbReference type="HOGENOM" id="CLU_412031_0_0_6"/>
<dbReference type="SMART" id="SM00387">
    <property type="entry name" value="HATPase_c"/>
    <property type="match status" value="1"/>
</dbReference>
<dbReference type="SMART" id="SM00091">
    <property type="entry name" value="PAS"/>
    <property type="match status" value="2"/>
</dbReference>
<dbReference type="InterPro" id="IPR003594">
    <property type="entry name" value="HATPase_dom"/>
</dbReference>
<dbReference type="PROSITE" id="PS50109">
    <property type="entry name" value="HIS_KIN"/>
    <property type="match status" value="1"/>
</dbReference>
<evidence type="ECO:0000256" key="5">
    <source>
        <dbReference type="SAM" id="Coils"/>
    </source>
</evidence>
<protein>
    <recommendedName>
        <fullName evidence="2">histidine kinase</fullName>
        <ecNumber evidence="2">2.7.13.3</ecNumber>
    </recommendedName>
</protein>
<dbReference type="Gene3D" id="3.30.565.10">
    <property type="entry name" value="Histidine kinase-like ATPase, C-terminal domain"/>
    <property type="match status" value="1"/>
</dbReference>
<reference evidence="11" key="1">
    <citation type="submission" date="2011-06" db="EMBL/GenBank/DDBJ databases">
        <authorList>
            <consortium name="US DOE Joint Genome Institute (JGI-PGF)"/>
            <person name="Lucas S."/>
            <person name="Han J."/>
            <person name="Lapidus A."/>
            <person name="Cheng J.-F."/>
            <person name="Goodwin L."/>
            <person name="Pitluck S."/>
            <person name="Peters L."/>
            <person name="Land M.L."/>
            <person name="Hauser L."/>
            <person name="Vogl K."/>
            <person name="Liu Z."/>
            <person name="Overmann J."/>
            <person name="Frigaard N.-U."/>
            <person name="Bryant D.A."/>
            <person name="Woyke T.J."/>
        </authorList>
    </citation>
    <scope>NUCLEOTIDE SEQUENCE [LARGE SCALE GENOMIC DNA]</scope>
    <source>
        <strain evidence="11">970</strain>
    </source>
</reference>
<dbReference type="AlphaFoldDB" id="H8Z5K7"/>
<keyword evidence="5" id="KW-0175">Coiled coil</keyword>
<dbReference type="eggNOG" id="COG5002">
    <property type="taxonomic scope" value="Bacteria"/>
</dbReference>
<dbReference type="EC" id="2.7.13.3" evidence="2"/>
<feature type="domain" description="Response regulatory" evidence="7">
    <location>
        <begin position="6"/>
        <end position="122"/>
    </location>
</feature>
<dbReference type="InterPro" id="IPR000014">
    <property type="entry name" value="PAS"/>
</dbReference>
<dbReference type="CDD" id="cd00130">
    <property type="entry name" value="PAS"/>
    <property type="match status" value="1"/>
</dbReference>
<dbReference type="PANTHER" id="PTHR43547">
    <property type="entry name" value="TWO-COMPONENT HISTIDINE KINASE"/>
    <property type="match status" value="1"/>
</dbReference>
<dbReference type="SUPFAM" id="SSF52172">
    <property type="entry name" value="CheY-like"/>
    <property type="match status" value="1"/>
</dbReference>
<keyword evidence="11" id="KW-1185">Reference proteome</keyword>
<dbReference type="SMART" id="SM00086">
    <property type="entry name" value="PAC"/>
    <property type="match status" value="2"/>
</dbReference>
<evidence type="ECO:0000259" key="8">
    <source>
        <dbReference type="PROSITE" id="PS50112"/>
    </source>
</evidence>
<dbReference type="InterPro" id="IPR011006">
    <property type="entry name" value="CheY-like_superfamily"/>
</dbReference>
<dbReference type="InterPro" id="IPR003661">
    <property type="entry name" value="HisK_dim/P_dom"/>
</dbReference>
<evidence type="ECO:0000313" key="10">
    <source>
        <dbReference type="EMBL" id="EIC20577.1"/>
    </source>
</evidence>
<dbReference type="InterPro" id="IPR001610">
    <property type="entry name" value="PAC"/>
</dbReference>
<dbReference type="InterPro" id="IPR036097">
    <property type="entry name" value="HisK_dim/P_sf"/>
</dbReference>
<evidence type="ECO:0000259" key="9">
    <source>
        <dbReference type="PROSITE" id="PS50113"/>
    </source>
</evidence>
<dbReference type="PROSITE" id="PS50113">
    <property type="entry name" value="PAC"/>
    <property type="match status" value="1"/>
</dbReference>
<dbReference type="Gene3D" id="3.30.450.20">
    <property type="entry name" value="PAS domain"/>
    <property type="match status" value="2"/>
</dbReference>
<sequence>MPDMPSILIVDDQVDNLKVLFNTLKPNYRVRVANSGAEALEIVHRFEAPDLFLLDIMMPEMDGYTLCQRLKTIPGASETPVIFLTARDRPEDEERGFDVGAVDYVTKPVNARLVQARIKAQLALARQLNQARTALQASNRLVARVTRERDDQETQNALLAREIAERQQVEAALRESQARFVRLTSQLADRLFFFTNAPSGELLYTSEGFKQLLGVATPEDALGQSWGNLADWSPESLVNVLEESRRWLTLGEKARFGLSIRHPQADWRQLEIHAYRVLDQERGQELIEGIALDVTEQRALDGRLRTLAQAVEHAPVSVTVTDPNGNILYVNPHFTRLSGYTKEEVLGKNPRLLSSGEHDDAFYQEMWATLHRGDTWRGELINKNKQGDLYWVETAISPVFDEQGVLQSYVAVKQDIKDRKELERIKEDVERIMRHDLKTPLNVVINVPDLLLMDDDLSADLREEIGLIREAGQRMLGMIELSLDLFKMETGQLDYRANPVDLVRIVLDVCASIAQLLSRKQLSLAILRNGQPVSPEKPDAGGRCVEMIAADARLLVSMLGNLLTNAVDASPPGETISLDIQVNEQDNQTKEWVLLDICNQGAVPPPMRGHFFEKYRTHGKAGGTGLGTYSAKLMADTMGFELTMSTSDADDRTCIHLRMPSAATAAATMDE</sequence>
<dbReference type="InterPro" id="IPR035965">
    <property type="entry name" value="PAS-like_dom_sf"/>
</dbReference>
<feature type="coiled-coil region" evidence="5">
    <location>
        <begin position="128"/>
        <end position="179"/>
    </location>
</feature>
<comment type="catalytic activity">
    <reaction evidence="1">
        <text>ATP + protein L-histidine = ADP + protein N-phospho-L-histidine.</text>
        <dbReference type="EC" id="2.7.13.3"/>
    </reaction>
</comment>
<dbReference type="InterPro" id="IPR000700">
    <property type="entry name" value="PAS-assoc_C"/>
</dbReference>
<evidence type="ECO:0000259" key="7">
    <source>
        <dbReference type="PROSITE" id="PS50110"/>
    </source>
</evidence>
<reference evidence="10 11" key="2">
    <citation type="submission" date="2011-11" db="EMBL/GenBank/DDBJ databases">
        <authorList>
            <consortium name="US DOE Joint Genome Institute"/>
            <person name="Lucas S."/>
            <person name="Han J."/>
            <person name="Lapidus A."/>
            <person name="Cheng J.-F."/>
            <person name="Goodwin L."/>
            <person name="Pitluck S."/>
            <person name="Peters L."/>
            <person name="Ovchinnikova G."/>
            <person name="Zhang X."/>
            <person name="Detter J.C."/>
            <person name="Han C."/>
            <person name="Tapia R."/>
            <person name="Land M."/>
            <person name="Hauser L."/>
            <person name="Kyrpides N."/>
            <person name="Ivanova N."/>
            <person name="Pagani I."/>
            <person name="Vogl K."/>
            <person name="Liu Z."/>
            <person name="Overmann J."/>
            <person name="Frigaard N.-U."/>
            <person name="Bryant D."/>
            <person name="Woyke T."/>
        </authorList>
    </citation>
    <scope>NUCLEOTIDE SEQUENCE [LARGE SCALE GENOMIC DNA]</scope>
    <source>
        <strain evidence="10 11">970</strain>
    </source>
</reference>
<evidence type="ECO:0000256" key="3">
    <source>
        <dbReference type="ARBA" id="ARBA00022553"/>
    </source>
</evidence>
<dbReference type="PROSITE" id="PS50110">
    <property type="entry name" value="RESPONSE_REGULATORY"/>
    <property type="match status" value="1"/>
</dbReference>
<dbReference type="Pfam" id="PF02518">
    <property type="entry name" value="HATPase_c"/>
    <property type="match status" value="1"/>
</dbReference>
<dbReference type="SUPFAM" id="SSF55874">
    <property type="entry name" value="ATPase domain of HSP90 chaperone/DNA topoisomerase II/histidine kinase"/>
    <property type="match status" value="1"/>
</dbReference>
<feature type="domain" description="PAC" evidence="9">
    <location>
        <begin position="374"/>
        <end position="428"/>
    </location>
</feature>
<dbReference type="Pfam" id="PF13426">
    <property type="entry name" value="PAS_9"/>
    <property type="match status" value="2"/>
</dbReference>
<dbReference type="OrthoDB" id="9789238at2"/>
<evidence type="ECO:0000259" key="6">
    <source>
        <dbReference type="PROSITE" id="PS50109"/>
    </source>
</evidence>
<gene>
    <name evidence="10" type="ORF">Thi970DRAFT_04229</name>
</gene>
<accession>H8Z5K7</accession>
<dbReference type="PROSITE" id="PS50112">
    <property type="entry name" value="PAS"/>
    <property type="match status" value="1"/>
</dbReference>
<dbReference type="RefSeq" id="WP_009150980.1">
    <property type="nucleotide sequence ID" value="NZ_CP121471.1"/>
</dbReference>
<evidence type="ECO:0000256" key="2">
    <source>
        <dbReference type="ARBA" id="ARBA00012438"/>
    </source>
</evidence>
<dbReference type="SUPFAM" id="SSF55785">
    <property type="entry name" value="PYP-like sensor domain (PAS domain)"/>
    <property type="match status" value="2"/>
</dbReference>
<evidence type="ECO:0000256" key="1">
    <source>
        <dbReference type="ARBA" id="ARBA00000085"/>
    </source>
</evidence>
<evidence type="ECO:0000313" key="11">
    <source>
        <dbReference type="Proteomes" id="UP000002964"/>
    </source>
</evidence>
<feature type="domain" description="PAS" evidence="8">
    <location>
        <begin position="303"/>
        <end position="349"/>
    </location>
</feature>
<dbReference type="Gene3D" id="1.10.287.130">
    <property type="match status" value="1"/>
</dbReference>
<organism evidence="10 11">
    <name type="scientific">Thiorhodovibrio frisius</name>
    <dbReference type="NCBI Taxonomy" id="631362"/>
    <lineage>
        <taxon>Bacteria</taxon>
        <taxon>Pseudomonadati</taxon>
        <taxon>Pseudomonadota</taxon>
        <taxon>Gammaproteobacteria</taxon>
        <taxon>Chromatiales</taxon>
        <taxon>Chromatiaceae</taxon>
        <taxon>Thiorhodovibrio</taxon>
    </lineage>
</organism>
<dbReference type="SUPFAM" id="SSF47384">
    <property type="entry name" value="Homodimeric domain of signal transducing histidine kinase"/>
    <property type="match status" value="1"/>
</dbReference>
<dbReference type="CDD" id="cd00082">
    <property type="entry name" value="HisKA"/>
    <property type="match status" value="1"/>
</dbReference>
<dbReference type="Gene3D" id="3.40.50.2300">
    <property type="match status" value="1"/>
</dbReference>
<dbReference type="Pfam" id="PF00512">
    <property type="entry name" value="HisKA"/>
    <property type="match status" value="1"/>
</dbReference>
<dbReference type="SMART" id="SM00448">
    <property type="entry name" value="REC"/>
    <property type="match status" value="1"/>
</dbReference>
<dbReference type="eggNOG" id="COG3706">
    <property type="taxonomic scope" value="Bacteria"/>
</dbReference>
<dbReference type="STRING" id="631362.Thi970DRAFT_04229"/>
<dbReference type="EMBL" id="JH603170">
    <property type="protein sequence ID" value="EIC20577.1"/>
    <property type="molecule type" value="Genomic_DNA"/>
</dbReference>
<dbReference type="NCBIfam" id="TIGR00229">
    <property type="entry name" value="sensory_box"/>
    <property type="match status" value="1"/>
</dbReference>
<dbReference type="PANTHER" id="PTHR43547:SF2">
    <property type="entry name" value="HYBRID SIGNAL TRANSDUCTION HISTIDINE KINASE C"/>
    <property type="match status" value="1"/>
</dbReference>
<keyword evidence="3 4" id="KW-0597">Phosphoprotein</keyword>
<feature type="domain" description="Histidine kinase" evidence="6">
    <location>
        <begin position="432"/>
        <end position="663"/>
    </location>
</feature>
<dbReference type="GO" id="GO:0000155">
    <property type="term" value="F:phosphorelay sensor kinase activity"/>
    <property type="evidence" value="ECO:0007669"/>
    <property type="project" value="InterPro"/>
</dbReference>
<dbReference type="InterPro" id="IPR005467">
    <property type="entry name" value="His_kinase_dom"/>
</dbReference>